<accession>A0A326RYE1</accession>
<dbReference type="EMBL" id="QKTX01000006">
    <property type="protein sequence ID" value="PZV83442.1"/>
    <property type="molecule type" value="Genomic_DNA"/>
</dbReference>
<proteinExistence type="predicted"/>
<gene>
    <name evidence="1" type="ORF">CLV31_10655</name>
</gene>
<evidence type="ECO:0000313" key="1">
    <source>
        <dbReference type="EMBL" id="PZV83442.1"/>
    </source>
</evidence>
<keyword evidence="2" id="KW-1185">Reference proteome</keyword>
<evidence type="ECO:0000313" key="2">
    <source>
        <dbReference type="Proteomes" id="UP000248917"/>
    </source>
</evidence>
<name>A0A326RYE1_9BACT</name>
<sequence length="47" mass="5512">MDLESESFKVLKNIPKSLNIRFLKETKGIIWFGKDSLTNLRVFNARL</sequence>
<reference evidence="1 2" key="1">
    <citation type="submission" date="2018-06" db="EMBL/GenBank/DDBJ databases">
        <title>Genomic Encyclopedia of Archaeal and Bacterial Type Strains, Phase II (KMG-II): from individual species to whole genera.</title>
        <authorList>
            <person name="Goeker M."/>
        </authorList>
    </citation>
    <scope>NUCLEOTIDE SEQUENCE [LARGE SCALE GENOMIC DNA]</scope>
    <source>
        <strain evidence="1 2">T4</strain>
    </source>
</reference>
<comment type="caution">
    <text evidence="1">The sequence shown here is derived from an EMBL/GenBank/DDBJ whole genome shotgun (WGS) entry which is preliminary data.</text>
</comment>
<dbReference type="AlphaFoldDB" id="A0A326RYE1"/>
<dbReference type="Proteomes" id="UP000248917">
    <property type="component" value="Unassembled WGS sequence"/>
</dbReference>
<organism evidence="1 2">
    <name type="scientific">Algoriphagus aquaeductus</name>
    <dbReference type="NCBI Taxonomy" id="475299"/>
    <lineage>
        <taxon>Bacteria</taxon>
        <taxon>Pseudomonadati</taxon>
        <taxon>Bacteroidota</taxon>
        <taxon>Cytophagia</taxon>
        <taxon>Cytophagales</taxon>
        <taxon>Cyclobacteriaceae</taxon>
        <taxon>Algoriphagus</taxon>
    </lineage>
</organism>
<protein>
    <submittedName>
        <fullName evidence="1">Uncharacterized protein</fullName>
    </submittedName>
</protein>